<proteinExistence type="inferred from homology"/>
<keyword evidence="6" id="KW-1185">Reference proteome</keyword>
<dbReference type="Pfam" id="PF02630">
    <property type="entry name" value="SCO1-SenC"/>
    <property type="match status" value="1"/>
</dbReference>
<evidence type="ECO:0000313" key="5">
    <source>
        <dbReference type="EMBL" id="MCO6051772.1"/>
    </source>
</evidence>
<dbReference type="InterPro" id="IPR036249">
    <property type="entry name" value="Thioredoxin-like_sf"/>
</dbReference>
<gene>
    <name evidence="5" type="ORF">NGM99_18460</name>
</gene>
<sequence>MIGRSGLVAMILLAFVSASRAETAQWMSPGPAIPAVTLLDENGQDQPLADLVGDRPVLVGFFFTGCATICPLQTATMQAVQGELATRHLANMATPLLLSISLDPIGDTPSSVRAYAAQFGIQLGRDHDWLMLSGSARMLAPVWASFEEEGPISDHSGFLWIGQPDNQRWTRVNAMSDAGQIADLLLEKP</sequence>
<evidence type="ECO:0000313" key="6">
    <source>
        <dbReference type="Proteomes" id="UP001205906"/>
    </source>
</evidence>
<feature type="signal peptide" evidence="3">
    <location>
        <begin position="1"/>
        <end position="21"/>
    </location>
</feature>
<dbReference type="InterPro" id="IPR013766">
    <property type="entry name" value="Thioredoxin_domain"/>
</dbReference>
<feature type="chain" id="PRO_5045685894" evidence="3">
    <location>
        <begin position="22"/>
        <end position="189"/>
    </location>
</feature>
<dbReference type="PANTHER" id="PTHR12151:SF25">
    <property type="entry name" value="LINALOOL DEHYDRATASE_ISOMERASE DOMAIN-CONTAINING PROTEIN"/>
    <property type="match status" value="1"/>
</dbReference>
<organism evidence="5 6">
    <name type="scientific">Mesorhizobium liriopis</name>
    <dbReference type="NCBI Taxonomy" id="2953882"/>
    <lineage>
        <taxon>Bacteria</taxon>
        <taxon>Pseudomonadati</taxon>
        <taxon>Pseudomonadota</taxon>
        <taxon>Alphaproteobacteria</taxon>
        <taxon>Hyphomicrobiales</taxon>
        <taxon>Phyllobacteriaceae</taxon>
        <taxon>Mesorhizobium</taxon>
    </lineage>
</organism>
<evidence type="ECO:0000256" key="1">
    <source>
        <dbReference type="ARBA" id="ARBA00010996"/>
    </source>
</evidence>
<dbReference type="CDD" id="cd02968">
    <property type="entry name" value="SCO"/>
    <property type="match status" value="1"/>
</dbReference>
<comment type="caution">
    <text evidence="5">The sequence shown here is derived from an EMBL/GenBank/DDBJ whole genome shotgun (WGS) entry which is preliminary data.</text>
</comment>
<reference evidence="5 6" key="1">
    <citation type="submission" date="2022-06" db="EMBL/GenBank/DDBJ databases">
        <title>Mesorhizobium sp. strain RP14 Genome sequencing and assembly.</title>
        <authorList>
            <person name="Kim I."/>
        </authorList>
    </citation>
    <scope>NUCLEOTIDE SEQUENCE [LARGE SCALE GENOMIC DNA]</scope>
    <source>
        <strain evidence="6">RP14(2022)</strain>
    </source>
</reference>
<protein>
    <submittedName>
        <fullName evidence="5">SCO family protein</fullName>
    </submittedName>
</protein>
<evidence type="ECO:0000256" key="3">
    <source>
        <dbReference type="SAM" id="SignalP"/>
    </source>
</evidence>
<dbReference type="PANTHER" id="PTHR12151">
    <property type="entry name" value="ELECTRON TRANSPORT PROTIN SCO1/SENC FAMILY MEMBER"/>
    <property type="match status" value="1"/>
</dbReference>
<dbReference type="Gene3D" id="3.40.30.10">
    <property type="entry name" value="Glutaredoxin"/>
    <property type="match status" value="1"/>
</dbReference>
<keyword evidence="3" id="KW-0732">Signal</keyword>
<dbReference type="SUPFAM" id="SSF52833">
    <property type="entry name" value="Thioredoxin-like"/>
    <property type="match status" value="1"/>
</dbReference>
<dbReference type="InterPro" id="IPR003782">
    <property type="entry name" value="SCO1/SenC"/>
</dbReference>
<accession>A0ABT1CAF7</accession>
<evidence type="ECO:0000259" key="4">
    <source>
        <dbReference type="PROSITE" id="PS51352"/>
    </source>
</evidence>
<keyword evidence="2" id="KW-0186">Copper</keyword>
<comment type="similarity">
    <text evidence="1">Belongs to the SCO1/2 family.</text>
</comment>
<dbReference type="RefSeq" id="WP_252821680.1">
    <property type="nucleotide sequence ID" value="NZ_JAMXQS010000009.1"/>
</dbReference>
<dbReference type="PROSITE" id="PS51352">
    <property type="entry name" value="THIOREDOXIN_2"/>
    <property type="match status" value="1"/>
</dbReference>
<name>A0ABT1CAF7_9HYPH</name>
<feature type="domain" description="Thioredoxin" evidence="4">
    <location>
        <begin position="27"/>
        <end position="180"/>
    </location>
</feature>
<dbReference type="Proteomes" id="UP001205906">
    <property type="component" value="Unassembled WGS sequence"/>
</dbReference>
<evidence type="ECO:0000256" key="2">
    <source>
        <dbReference type="ARBA" id="ARBA00023008"/>
    </source>
</evidence>
<dbReference type="EMBL" id="JAMXQS010000009">
    <property type="protein sequence ID" value="MCO6051772.1"/>
    <property type="molecule type" value="Genomic_DNA"/>
</dbReference>